<evidence type="ECO:0000313" key="1">
    <source>
        <dbReference type="EMBL" id="KGM37808.1"/>
    </source>
</evidence>
<keyword evidence="2" id="KW-1185">Reference proteome</keyword>
<reference evidence="1 2" key="1">
    <citation type="submission" date="2014-06" db="EMBL/GenBank/DDBJ databases">
        <authorList>
            <person name="Teng J.L."/>
            <person name="Huang Y."/>
            <person name="Tse H."/>
            <person name="Lau S.K."/>
            <person name="Woo P.C."/>
        </authorList>
    </citation>
    <scope>NUCLEOTIDE SEQUENCE [LARGE SCALE GENOMIC DNA]</scope>
    <source>
        <strain evidence="1 2">HKU4</strain>
    </source>
</reference>
<protein>
    <submittedName>
        <fullName evidence="1">Uncharacterized protein</fullName>
    </submittedName>
</protein>
<gene>
    <name evidence="1" type="ORF">SSIN_0414</name>
</gene>
<comment type="caution">
    <text evidence="1">The sequence shown here is derived from an EMBL/GenBank/DDBJ whole genome shotgun (WGS) entry which is preliminary data.</text>
</comment>
<dbReference type="AlphaFoldDB" id="A0A0A0DIY0"/>
<dbReference type="Proteomes" id="UP000030019">
    <property type="component" value="Unassembled WGS sequence"/>
</dbReference>
<name>A0A0A0DIY0_9STRE</name>
<organism evidence="1 2">
    <name type="scientific">Streptococcus sinensis</name>
    <dbReference type="NCBI Taxonomy" id="176090"/>
    <lineage>
        <taxon>Bacteria</taxon>
        <taxon>Bacillati</taxon>
        <taxon>Bacillota</taxon>
        <taxon>Bacilli</taxon>
        <taxon>Lactobacillales</taxon>
        <taxon>Streptococcaceae</taxon>
        <taxon>Streptococcus</taxon>
    </lineage>
</organism>
<evidence type="ECO:0000313" key="2">
    <source>
        <dbReference type="Proteomes" id="UP000030019"/>
    </source>
</evidence>
<accession>A0A0A0DIY0</accession>
<sequence>MIKIKQAGTKWLAFPFLLSCQKIPFDGIIKELQSMIEEKK</sequence>
<proteinExistence type="predicted"/>
<dbReference type="EMBL" id="JPEN01000032">
    <property type="protein sequence ID" value="KGM37808.1"/>
    <property type="molecule type" value="Genomic_DNA"/>
</dbReference>